<accession>A0ABU3F923</accession>
<dbReference type="InterPro" id="IPR055170">
    <property type="entry name" value="GFO_IDH_MocA-like_dom"/>
</dbReference>
<feature type="domain" description="Gfo/Idh/MocA-like oxidoreductase N-terminal" evidence="1">
    <location>
        <begin position="2"/>
        <end position="117"/>
    </location>
</feature>
<name>A0ABU3F923_9ENTE</name>
<dbReference type="Proteomes" id="UP001181046">
    <property type="component" value="Unassembled WGS sequence"/>
</dbReference>
<dbReference type="Pfam" id="PF01408">
    <property type="entry name" value="GFO_IDH_MocA"/>
    <property type="match status" value="1"/>
</dbReference>
<keyword evidence="4" id="KW-1185">Reference proteome</keyword>
<evidence type="ECO:0000259" key="2">
    <source>
        <dbReference type="Pfam" id="PF22725"/>
    </source>
</evidence>
<organism evidence="3 4">
    <name type="scientific">Enterococcus xiangfangensis</name>
    <dbReference type="NCBI Taxonomy" id="1296537"/>
    <lineage>
        <taxon>Bacteria</taxon>
        <taxon>Bacillati</taxon>
        <taxon>Bacillota</taxon>
        <taxon>Bacilli</taxon>
        <taxon>Lactobacillales</taxon>
        <taxon>Enterococcaceae</taxon>
        <taxon>Enterococcus</taxon>
    </lineage>
</organism>
<evidence type="ECO:0000259" key="1">
    <source>
        <dbReference type="Pfam" id="PF01408"/>
    </source>
</evidence>
<dbReference type="PANTHER" id="PTHR43054:SF1">
    <property type="entry name" value="SCYLLO-INOSITOL 2-DEHYDROGENASE (NADP(+)) IOLU"/>
    <property type="match status" value="1"/>
</dbReference>
<gene>
    <name evidence="3" type="ORF">P7H27_05230</name>
</gene>
<dbReference type="Gene3D" id="3.30.360.10">
    <property type="entry name" value="Dihydrodipicolinate Reductase, domain 2"/>
    <property type="match status" value="1"/>
</dbReference>
<evidence type="ECO:0000313" key="3">
    <source>
        <dbReference type="EMBL" id="MDT2759161.1"/>
    </source>
</evidence>
<dbReference type="EMBL" id="JARQAJ010000002">
    <property type="protein sequence ID" value="MDT2759161.1"/>
    <property type="molecule type" value="Genomic_DNA"/>
</dbReference>
<protein>
    <submittedName>
        <fullName evidence="3">Gfo/Idh/MocA family oxidoreductase</fullName>
    </submittedName>
</protein>
<proteinExistence type="predicted"/>
<dbReference type="InterPro" id="IPR036291">
    <property type="entry name" value="NAD(P)-bd_dom_sf"/>
</dbReference>
<dbReference type="Gene3D" id="3.40.50.720">
    <property type="entry name" value="NAD(P)-binding Rossmann-like Domain"/>
    <property type="match status" value="1"/>
</dbReference>
<dbReference type="SUPFAM" id="SSF51735">
    <property type="entry name" value="NAD(P)-binding Rossmann-fold domains"/>
    <property type="match status" value="1"/>
</dbReference>
<feature type="domain" description="GFO/IDH/MocA-like oxidoreductase" evidence="2">
    <location>
        <begin position="137"/>
        <end position="247"/>
    </location>
</feature>
<dbReference type="SUPFAM" id="SSF55347">
    <property type="entry name" value="Glyceraldehyde-3-phosphate dehydrogenase-like, C-terminal domain"/>
    <property type="match status" value="1"/>
</dbReference>
<dbReference type="InterPro" id="IPR000683">
    <property type="entry name" value="Gfo/Idh/MocA-like_OxRdtase_N"/>
</dbReference>
<dbReference type="PANTHER" id="PTHR43054">
    <property type="match status" value="1"/>
</dbReference>
<reference evidence="3" key="1">
    <citation type="submission" date="2023-03" db="EMBL/GenBank/DDBJ databases">
        <authorList>
            <person name="Shen W."/>
            <person name="Cai J."/>
        </authorList>
    </citation>
    <scope>NUCLEOTIDE SEQUENCE</scope>
    <source>
        <strain evidence="3">P66-3</strain>
    </source>
</reference>
<comment type="caution">
    <text evidence="3">The sequence shown here is derived from an EMBL/GenBank/DDBJ whole genome shotgun (WGS) entry which is preliminary data.</text>
</comment>
<sequence>MKLAIFGSGKIVQEFLPLIKDLPEIQVKAILGTKRSQEKTEKLQATYGIEAAYTDIDECLKSTDFDTVYVAVPNHLHYAFAKKALAAGKHVICEKPFTLKYAELLELERLALEKELALVEAITNQYLANYQGIKEASQNIGQLKIIECNYSQYSSRYDAFKAGTVLPAFDPKKGGGALMDINIYNIHLVVGLLGKPQRVQYFANVERAIDTSGMLILDYGDVKAVCIGAKDSAATIRSTIQGNEGSVVVNGPTNTLESYTIESLAGEQETFDNKRHPHRMYDEFKQFSQVIKNKDLTFVKQQLEHSKIVMEIVETALADAGIVLGEEK</sequence>
<dbReference type="Pfam" id="PF22725">
    <property type="entry name" value="GFO_IDH_MocA_C3"/>
    <property type="match status" value="1"/>
</dbReference>
<dbReference type="RefSeq" id="WP_311829681.1">
    <property type="nucleotide sequence ID" value="NZ_JARQAJ010000002.1"/>
</dbReference>
<evidence type="ECO:0000313" key="4">
    <source>
        <dbReference type="Proteomes" id="UP001181046"/>
    </source>
</evidence>